<evidence type="ECO:0000256" key="5">
    <source>
        <dbReference type="ARBA" id="ARBA00023136"/>
    </source>
</evidence>
<evidence type="ECO:0000313" key="10">
    <source>
        <dbReference type="Proteomes" id="UP001177295"/>
    </source>
</evidence>
<feature type="transmembrane region" description="Helical" evidence="7">
    <location>
        <begin position="305"/>
        <end position="325"/>
    </location>
</feature>
<dbReference type="InterPro" id="IPR003838">
    <property type="entry name" value="ABC3_permease_C"/>
</dbReference>
<keyword evidence="3 7" id="KW-0812">Transmembrane</keyword>
<comment type="subcellular location">
    <subcellularLocation>
        <location evidence="1">Cell membrane</location>
        <topology evidence="1">Multi-pass membrane protein</topology>
    </subcellularLocation>
</comment>
<dbReference type="PANTHER" id="PTHR30572">
    <property type="entry name" value="MEMBRANE COMPONENT OF TRANSPORTER-RELATED"/>
    <property type="match status" value="1"/>
</dbReference>
<feature type="transmembrane region" description="Helical" evidence="7">
    <location>
        <begin position="20"/>
        <end position="38"/>
    </location>
</feature>
<evidence type="ECO:0000256" key="7">
    <source>
        <dbReference type="SAM" id="Phobius"/>
    </source>
</evidence>
<protein>
    <submittedName>
        <fullName evidence="9">ABC transporter permease</fullName>
    </submittedName>
</protein>
<gene>
    <name evidence="9" type="ORF">SEML1_0387</name>
</gene>
<dbReference type="Proteomes" id="UP001177295">
    <property type="component" value="Chromosome"/>
</dbReference>
<name>A0ABY8WUG4_9BACT</name>
<evidence type="ECO:0000256" key="3">
    <source>
        <dbReference type="ARBA" id="ARBA00022692"/>
    </source>
</evidence>
<dbReference type="EMBL" id="CP124550">
    <property type="protein sequence ID" value="WIO46013.1"/>
    <property type="molecule type" value="Genomic_DNA"/>
</dbReference>
<evidence type="ECO:0000256" key="4">
    <source>
        <dbReference type="ARBA" id="ARBA00022989"/>
    </source>
</evidence>
<evidence type="ECO:0000259" key="8">
    <source>
        <dbReference type="Pfam" id="PF02687"/>
    </source>
</evidence>
<keyword evidence="4 7" id="KW-1133">Transmembrane helix</keyword>
<feature type="region of interest" description="Disordered" evidence="6">
    <location>
        <begin position="57"/>
        <end position="76"/>
    </location>
</feature>
<reference evidence="9 10" key="1">
    <citation type="journal article" date="2023" name="Cell">
        <title>Genetic manipulation of Patescibacteria provides mechanistic insights into microbial dark matter and the epibiotic lifestyle.</title>
        <authorList>
            <person name="Wang Y."/>
            <person name="Gallagher L.A."/>
            <person name="Andrade P.A."/>
            <person name="Liu A."/>
            <person name="Humphreys I.R."/>
            <person name="Turkarslan S."/>
            <person name="Cutler K.J."/>
            <person name="Arrieta-Ortiz M.L."/>
            <person name="Li Y."/>
            <person name="Radey M.C."/>
            <person name="McLean J.S."/>
            <person name="Cong Q."/>
            <person name="Baker D."/>
            <person name="Baliga N.S."/>
            <person name="Peterson S.B."/>
            <person name="Mougous J.D."/>
        </authorList>
    </citation>
    <scope>NUCLEOTIDE SEQUENCE [LARGE SCALE GENOMIC DNA]</scope>
    <source>
        <strain evidence="9 10">ML1</strain>
    </source>
</reference>
<evidence type="ECO:0000256" key="1">
    <source>
        <dbReference type="ARBA" id="ARBA00004651"/>
    </source>
</evidence>
<feature type="transmembrane region" description="Helical" evidence="7">
    <location>
        <begin position="346"/>
        <end position="372"/>
    </location>
</feature>
<dbReference type="Pfam" id="PF02687">
    <property type="entry name" value="FtsX"/>
    <property type="match status" value="1"/>
</dbReference>
<evidence type="ECO:0000256" key="2">
    <source>
        <dbReference type="ARBA" id="ARBA00022475"/>
    </source>
</evidence>
<evidence type="ECO:0000256" key="6">
    <source>
        <dbReference type="SAM" id="MobiDB-lite"/>
    </source>
</evidence>
<dbReference type="RefSeq" id="WP_376754372.1">
    <property type="nucleotide sequence ID" value="NZ_CP124550.1"/>
</dbReference>
<organism evidence="9 10">
    <name type="scientific">Candidatus Southlakia epibionticum</name>
    <dbReference type="NCBI Taxonomy" id="3043284"/>
    <lineage>
        <taxon>Bacteria</taxon>
        <taxon>Candidatus Saccharimonadota</taxon>
        <taxon>Candidatus Saccharimonadia</taxon>
        <taxon>Candidatus Saccharimonadales</taxon>
        <taxon>Candidatus Saccharimonadaceae</taxon>
        <taxon>Candidatus Southlakia</taxon>
    </lineage>
</organism>
<dbReference type="PANTHER" id="PTHR30572:SF9">
    <property type="entry name" value="ABC TRANSPORTER PERMEASE PROTEIN"/>
    <property type="match status" value="1"/>
</dbReference>
<proteinExistence type="predicted"/>
<keyword evidence="10" id="KW-1185">Reference proteome</keyword>
<dbReference type="InterPro" id="IPR050250">
    <property type="entry name" value="Macrolide_Exporter_MacB"/>
</dbReference>
<sequence>MSFIHRAWLYAARKKLKSLIVLAILLVMATIMLSGFAIKHSTDHAAKELDKTLMTGATLGNNRRTNPGTNRGSGTVSGKDINAVKRLPSVTNYVVRQQVLSDFPDTKLVSLPDGTSGYDTSKAAQFGNAADVLGVNTSELENKFRAGSIKLTSGRHIKPDDTHKILVHEKWAQKNGRKLGDTFTLKANPHDTDNRHNSTEETTVQIVGIFSGTNPRQATYQVELFENLFFTDIATTRALSKDTEQTEIYQDATFFTKGSTQLDELLKQAEKLPVNWRMYQLTKNSQELAGVTGAVKGVYSLIDGMLIATGFFSIVIISLVLFLWMNERKREAGVLLATGVSKSNIILQYIAEVAMIAVIAFGASFFTAGLVAQHVGDHIVNQAARNAKQAGESQLKGASLGANADSVVSSRTLEKVSVRVAPSDLAAVWGVGLIIIIASVLLASRPVTQSTPKELLTEVE</sequence>
<feature type="domain" description="ABC3 transporter permease C-terminal" evidence="8">
    <location>
        <begin position="307"/>
        <end position="449"/>
    </location>
</feature>
<accession>A0ABY8WUG4</accession>
<feature type="compositionally biased region" description="Low complexity" evidence="6">
    <location>
        <begin position="58"/>
        <end position="74"/>
    </location>
</feature>
<feature type="transmembrane region" description="Helical" evidence="7">
    <location>
        <begin position="425"/>
        <end position="443"/>
    </location>
</feature>
<evidence type="ECO:0000313" key="9">
    <source>
        <dbReference type="EMBL" id="WIO46013.1"/>
    </source>
</evidence>
<keyword evidence="2" id="KW-1003">Cell membrane</keyword>
<keyword evidence="5 7" id="KW-0472">Membrane</keyword>